<dbReference type="HOGENOM" id="CLU_3122351_0_0_9"/>
<evidence type="ECO:0000313" key="1">
    <source>
        <dbReference type="EMBL" id="EDK24173.1"/>
    </source>
</evidence>
<comment type="caution">
    <text evidence="1">The sequence shown here is derived from an EMBL/GenBank/DDBJ whole genome shotgun (WGS) entry which is preliminary data.</text>
</comment>
<evidence type="ECO:0000313" key="2">
    <source>
        <dbReference type="Proteomes" id="UP000003577"/>
    </source>
</evidence>
<reference evidence="1 2" key="1">
    <citation type="submission" date="2007-03" db="EMBL/GenBank/DDBJ databases">
        <authorList>
            <person name="Fulton L."/>
            <person name="Clifton S."/>
            <person name="Fulton B."/>
            <person name="Xu J."/>
            <person name="Minx P."/>
            <person name="Pepin K.H."/>
            <person name="Johnson M."/>
            <person name="Thiruvilangam P."/>
            <person name="Bhonagiri V."/>
            <person name="Nash W.E."/>
            <person name="Mardis E.R."/>
            <person name="Wilson R.K."/>
        </authorList>
    </citation>
    <scope>NUCLEOTIDE SEQUENCE [LARGE SCALE GENOMIC DNA]</scope>
    <source>
        <strain evidence="1 2">ATCC 27756</strain>
    </source>
</reference>
<dbReference type="Proteomes" id="UP000003577">
    <property type="component" value="Unassembled WGS sequence"/>
</dbReference>
<dbReference type="PaxDb" id="411460-RUMTOR_01630"/>
<reference evidence="1 2" key="2">
    <citation type="submission" date="2007-04" db="EMBL/GenBank/DDBJ databases">
        <title>Draft genome sequence of Ruminococcus torques (ATCC 27756).</title>
        <authorList>
            <person name="Sudarsanam P."/>
            <person name="Ley R."/>
            <person name="Guruge J."/>
            <person name="Turnbaugh P.J."/>
            <person name="Mahowald M."/>
            <person name="Liep D."/>
            <person name="Gordon J."/>
        </authorList>
    </citation>
    <scope>NUCLEOTIDE SEQUENCE [LARGE SCALE GENOMIC DNA]</scope>
    <source>
        <strain evidence="1 2">ATCC 27756</strain>
    </source>
</reference>
<sequence>MGKETIDFYNTSDTRGTSQFYGLNYQKTGFLQRMTKDIHTKKCLQIFGEK</sequence>
<dbReference type="EMBL" id="AAVP02000007">
    <property type="protein sequence ID" value="EDK24173.1"/>
    <property type="molecule type" value="Genomic_DNA"/>
</dbReference>
<accession>A5KN07</accession>
<name>A5KN07_9FIRM</name>
<organism evidence="1 2">
    <name type="scientific">[Ruminococcus] torques ATCC 27756</name>
    <dbReference type="NCBI Taxonomy" id="411460"/>
    <lineage>
        <taxon>Bacteria</taxon>
        <taxon>Bacillati</taxon>
        <taxon>Bacillota</taxon>
        <taxon>Clostridia</taxon>
        <taxon>Lachnospirales</taxon>
        <taxon>Lachnospiraceae</taxon>
        <taxon>Mediterraneibacter</taxon>
    </lineage>
</organism>
<protein>
    <submittedName>
        <fullName evidence="1">Uncharacterized protein</fullName>
    </submittedName>
</protein>
<gene>
    <name evidence="1" type="ORF">RUMTOR_01630</name>
</gene>
<proteinExistence type="predicted"/>
<dbReference type="AlphaFoldDB" id="A5KN07"/>